<dbReference type="EnsemblPlants" id="AET03341">
    <property type="protein sequence ID" value="AET03341"/>
    <property type="gene ID" value="MTR_8g067970"/>
</dbReference>
<dbReference type="HOGENOM" id="CLU_2458252_0_0_1"/>
<proteinExistence type="predicted"/>
<dbReference type="Proteomes" id="UP000002051">
    <property type="component" value="Chromosome 8"/>
</dbReference>
<accession>G7LIH5</accession>
<sequence length="89" mass="9536">MLNGKEDIVTLEEVQAELRTKALTKLKGLKVDDSGEGLSVSRGKGGSRGNLANLKNYKNASALVVCCLEEGGVSHLGNDHEENGRHFEV</sequence>
<reference evidence="1 3" key="1">
    <citation type="journal article" date="2011" name="Nature">
        <title>The Medicago genome provides insight into the evolution of rhizobial symbioses.</title>
        <authorList>
            <person name="Young N.D."/>
            <person name="Debelle F."/>
            <person name="Oldroyd G.E."/>
            <person name="Geurts R."/>
            <person name="Cannon S.B."/>
            <person name="Udvardi M.K."/>
            <person name="Benedito V.A."/>
            <person name="Mayer K.F."/>
            <person name="Gouzy J."/>
            <person name="Schoof H."/>
            <person name="Van de Peer Y."/>
            <person name="Proost S."/>
            <person name="Cook D.R."/>
            <person name="Meyers B.C."/>
            <person name="Spannagl M."/>
            <person name="Cheung F."/>
            <person name="De Mita S."/>
            <person name="Krishnakumar V."/>
            <person name="Gundlach H."/>
            <person name="Zhou S."/>
            <person name="Mudge J."/>
            <person name="Bharti A.K."/>
            <person name="Murray J.D."/>
            <person name="Naoumkina M.A."/>
            <person name="Rosen B."/>
            <person name="Silverstein K.A."/>
            <person name="Tang H."/>
            <person name="Rombauts S."/>
            <person name="Zhao P.X."/>
            <person name="Zhou P."/>
            <person name="Barbe V."/>
            <person name="Bardou P."/>
            <person name="Bechner M."/>
            <person name="Bellec A."/>
            <person name="Berger A."/>
            <person name="Berges H."/>
            <person name="Bidwell S."/>
            <person name="Bisseling T."/>
            <person name="Choisne N."/>
            <person name="Couloux A."/>
            <person name="Denny R."/>
            <person name="Deshpande S."/>
            <person name="Dai X."/>
            <person name="Doyle J.J."/>
            <person name="Dudez A.M."/>
            <person name="Farmer A.D."/>
            <person name="Fouteau S."/>
            <person name="Franken C."/>
            <person name="Gibelin C."/>
            <person name="Gish J."/>
            <person name="Goldstein S."/>
            <person name="Gonzalez A.J."/>
            <person name="Green P.J."/>
            <person name="Hallab A."/>
            <person name="Hartog M."/>
            <person name="Hua A."/>
            <person name="Humphray S.J."/>
            <person name="Jeong D.H."/>
            <person name="Jing Y."/>
            <person name="Jocker A."/>
            <person name="Kenton S.M."/>
            <person name="Kim D.J."/>
            <person name="Klee K."/>
            <person name="Lai H."/>
            <person name="Lang C."/>
            <person name="Lin S."/>
            <person name="Macmil S.L."/>
            <person name="Magdelenat G."/>
            <person name="Matthews L."/>
            <person name="McCorrison J."/>
            <person name="Monaghan E.L."/>
            <person name="Mun J.H."/>
            <person name="Najar F.Z."/>
            <person name="Nicholson C."/>
            <person name="Noirot C."/>
            <person name="O'Bleness M."/>
            <person name="Paule C.R."/>
            <person name="Poulain J."/>
            <person name="Prion F."/>
            <person name="Qin B."/>
            <person name="Qu C."/>
            <person name="Retzel E.F."/>
            <person name="Riddle C."/>
            <person name="Sallet E."/>
            <person name="Samain S."/>
            <person name="Samson N."/>
            <person name="Sanders I."/>
            <person name="Saurat O."/>
            <person name="Scarpelli C."/>
            <person name="Schiex T."/>
            <person name="Segurens B."/>
            <person name="Severin A.J."/>
            <person name="Sherrier D.J."/>
            <person name="Shi R."/>
            <person name="Sims S."/>
            <person name="Singer S.R."/>
            <person name="Sinharoy S."/>
            <person name="Sterck L."/>
            <person name="Viollet A."/>
            <person name="Wang B.B."/>
            <person name="Wang K."/>
            <person name="Wang M."/>
            <person name="Wang X."/>
            <person name="Warfsmann J."/>
            <person name="Weissenbach J."/>
            <person name="White D.D."/>
            <person name="White J.D."/>
            <person name="Wiley G.B."/>
            <person name="Wincker P."/>
            <person name="Xing Y."/>
            <person name="Yang L."/>
            <person name="Yao Z."/>
            <person name="Ying F."/>
            <person name="Zhai J."/>
            <person name="Zhou L."/>
            <person name="Zuber A."/>
            <person name="Denarie J."/>
            <person name="Dixon R.A."/>
            <person name="May G.D."/>
            <person name="Schwartz D.C."/>
            <person name="Rogers J."/>
            <person name="Quetier F."/>
            <person name="Town C.D."/>
            <person name="Roe B.A."/>
        </authorList>
    </citation>
    <scope>NUCLEOTIDE SEQUENCE [LARGE SCALE GENOMIC DNA]</scope>
    <source>
        <strain evidence="1">A17</strain>
        <strain evidence="2 3">cv. Jemalong A17</strain>
    </source>
</reference>
<evidence type="ECO:0000313" key="1">
    <source>
        <dbReference type="EMBL" id="AET03341.2"/>
    </source>
</evidence>
<organism evidence="1 3">
    <name type="scientific">Medicago truncatula</name>
    <name type="common">Barrel medic</name>
    <name type="synonym">Medicago tribuloides</name>
    <dbReference type="NCBI Taxonomy" id="3880"/>
    <lineage>
        <taxon>Eukaryota</taxon>
        <taxon>Viridiplantae</taxon>
        <taxon>Streptophyta</taxon>
        <taxon>Embryophyta</taxon>
        <taxon>Tracheophyta</taxon>
        <taxon>Spermatophyta</taxon>
        <taxon>Magnoliopsida</taxon>
        <taxon>eudicotyledons</taxon>
        <taxon>Gunneridae</taxon>
        <taxon>Pentapetalae</taxon>
        <taxon>rosids</taxon>
        <taxon>fabids</taxon>
        <taxon>Fabales</taxon>
        <taxon>Fabaceae</taxon>
        <taxon>Papilionoideae</taxon>
        <taxon>50 kb inversion clade</taxon>
        <taxon>NPAAA clade</taxon>
        <taxon>Hologalegina</taxon>
        <taxon>IRL clade</taxon>
        <taxon>Trifolieae</taxon>
        <taxon>Medicago</taxon>
    </lineage>
</organism>
<keyword evidence="3" id="KW-1185">Reference proteome</keyword>
<gene>
    <name evidence="1" type="ordered locus">MTR_8g067970</name>
</gene>
<protein>
    <submittedName>
        <fullName evidence="1 2">Uncharacterized protein</fullName>
    </submittedName>
</protein>
<dbReference type="PaxDb" id="3880-AET03341"/>
<dbReference type="EMBL" id="CM001224">
    <property type="protein sequence ID" value="AET03341.2"/>
    <property type="molecule type" value="Genomic_DNA"/>
</dbReference>
<name>G7LIH5_MEDTR</name>
<evidence type="ECO:0000313" key="3">
    <source>
        <dbReference type="Proteomes" id="UP000002051"/>
    </source>
</evidence>
<reference evidence="1 3" key="2">
    <citation type="journal article" date="2014" name="BMC Genomics">
        <title>An improved genome release (version Mt4.0) for the model legume Medicago truncatula.</title>
        <authorList>
            <person name="Tang H."/>
            <person name="Krishnakumar V."/>
            <person name="Bidwell S."/>
            <person name="Rosen B."/>
            <person name="Chan A."/>
            <person name="Zhou S."/>
            <person name="Gentzbittel L."/>
            <person name="Childs K.L."/>
            <person name="Yandell M."/>
            <person name="Gundlach H."/>
            <person name="Mayer K.F."/>
            <person name="Schwartz D.C."/>
            <person name="Town C.D."/>
        </authorList>
    </citation>
    <scope>GENOME REANNOTATION</scope>
    <source>
        <strain evidence="2 3">cv. Jemalong A17</strain>
    </source>
</reference>
<reference evidence="2" key="3">
    <citation type="submission" date="2015-04" db="UniProtKB">
        <authorList>
            <consortium name="EnsemblPlants"/>
        </authorList>
    </citation>
    <scope>IDENTIFICATION</scope>
    <source>
        <strain evidence="2">cv. Jemalong A17</strain>
    </source>
</reference>
<evidence type="ECO:0000313" key="2">
    <source>
        <dbReference type="EnsemblPlants" id="AET03341"/>
    </source>
</evidence>
<dbReference type="AlphaFoldDB" id="G7LIH5"/>
<accession>A0A0C3Y248</accession>